<dbReference type="Gene3D" id="1.25.40.20">
    <property type="entry name" value="Ankyrin repeat-containing domain"/>
    <property type="match status" value="1"/>
</dbReference>
<organism evidence="2 3">
    <name type="scientific">Tagetes erecta</name>
    <name type="common">African marigold</name>
    <dbReference type="NCBI Taxonomy" id="13708"/>
    <lineage>
        <taxon>Eukaryota</taxon>
        <taxon>Viridiplantae</taxon>
        <taxon>Streptophyta</taxon>
        <taxon>Embryophyta</taxon>
        <taxon>Tracheophyta</taxon>
        <taxon>Spermatophyta</taxon>
        <taxon>Magnoliopsida</taxon>
        <taxon>eudicotyledons</taxon>
        <taxon>Gunneridae</taxon>
        <taxon>Pentapetalae</taxon>
        <taxon>asterids</taxon>
        <taxon>campanulids</taxon>
        <taxon>Asterales</taxon>
        <taxon>Asteraceae</taxon>
        <taxon>Asteroideae</taxon>
        <taxon>Heliantheae alliance</taxon>
        <taxon>Tageteae</taxon>
        <taxon>Tagetes</taxon>
    </lineage>
</organism>
<dbReference type="PROSITE" id="PS50088">
    <property type="entry name" value="ANK_REPEAT"/>
    <property type="match status" value="1"/>
</dbReference>
<dbReference type="Pfam" id="PF12796">
    <property type="entry name" value="Ank_2"/>
    <property type="match status" value="1"/>
</dbReference>
<proteinExistence type="predicted"/>
<dbReference type="EMBL" id="JAUHHV010000007">
    <property type="protein sequence ID" value="KAK1418608.1"/>
    <property type="molecule type" value="Genomic_DNA"/>
</dbReference>
<feature type="repeat" description="ANK" evidence="1">
    <location>
        <begin position="109"/>
        <end position="132"/>
    </location>
</feature>
<evidence type="ECO:0000313" key="2">
    <source>
        <dbReference type="EMBL" id="KAK1418608.1"/>
    </source>
</evidence>
<dbReference type="PANTHER" id="PTHR47303">
    <property type="match status" value="1"/>
</dbReference>
<evidence type="ECO:0000313" key="3">
    <source>
        <dbReference type="Proteomes" id="UP001229421"/>
    </source>
</evidence>
<dbReference type="Proteomes" id="UP001229421">
    <property type="component" value="Unassembled WGS sequence"/>
</dbReference>
<sequence>MFFVYSNYDEETSPREEVNNFEEFFKLKEQNWDQHRKEIRELHAAVLKDDCETIEAVLSKHCYDLTDSITIHGNTLIHLVVGSGKCKHLTRILNNVPSDIPLDAIRNSEGSTLLHVAAIVGNTEAAKLLVERCHSLLNAKDNKGQTPLNIALSNMHTETCLFLMEQCRKDENYLFHEINYEGLINLISSKDYQLALRLVVSDVHRFLSHAESVLMAIAQNFPPEPNFWERNLIKYFTCSDCDFVKAAETKYNAYINAKEFPLVKDLVSSTYGRVPERYSANKADQGGHKKFLSSDACLTVLNTLSLC</sequence>
<comment type="caution">
    <text evidence="2">The sequence shown here is derived from an EMBL/GenBank/DDBJ whole genome shotgun (WGS) entry which is preliminary data.</text>
</comment>
<dbReference type="AlphaFoldDB" id="A0AAD8NRW7"/>
<keyword evidence="1" id="KW-0040">ANK repeat</keyword>
<evidence type="ECO:0000256" key="1">
    <source>
        <dbReference type="PROSITE-ProRule" id="PRU00023"/>
    </source>
</evidence>
<accession>A0AAD8NRW7</accession>
<dbReference type="SMART" id="SM00248">
    <property type="entry name" value="ANK"/>
    <property type="match status" value="4"/>
</dbReference>
<protein>
    <submittedName>
        <fullName evidence="2">Uncharacterized protein</fullName>
    </submittedName>
</protein>
<dbReference type="PANTHER" id="PTHR47303:SF1">
    <property type="entry name" value="NF-KAPPA-B INHIBITOR BETA"/>
    <property type="match status" value="1"/>
</dbReference>
<dbReference type="InterPro" id="IPR002110">
    <property type="entry name" value="Ankyrin_rpt"/>
</dbReference>
<reference evidence="2" key="1">
    <citation type="journal article" date="2023" name="bioRxiv">
        <title>Improved chromosome-level genome assembly for marigold (Tagetes erecta).</title>
        <authorList>
            <person name="Jiang F."/>
            <person name="Yuan L."/>
            <person name="Wang S."/>
            <person name="Wang H."/>
            <person name="Xu D."/>
            <person name="Wang A."/>
            <person name="Fan W."/>
        </authorList>
    </citation>
    <scope>NUCLEOTIDE SEQUENCE</scope>
    <source>
        <strain evidence="2">WSJ</strain>
        <tissue evidence="2">Leaf</tissue>
    </source>
</reference>
<dbReference type="SUPFAM" id="SSF48403">
    <property type="entry name" value="Ankyrin repeat"/>
    <property type="match status" value="1"/>
</dbReference>
<dbReference type="PROSITE" id="PS50297">
    <property type="entry name" value="ANK_REP_REGION"/>
    <property type="match status" value="1"/>
</dbReference>
<keyword evidence="3" id="KW-1185">Reference proteome</keyword>
<gene>
    <name evidence="2" type="ORF">QVD17_27753</name>
</gene>
<dbReference type="InterPro" id="IPR036770">
    <property type="entry name" value="Ankyrin_rpt-contain_sf"/>
</dbReference>
<name>A0AAD8NRW7_TARER</name>